<dbReference type="SUPFAM" id="SSF56322">
    <property type="entry name" value="ADC synthase"/>
    <property type="match status" value="1"/>
</dbReference>
<protein>
    <recommendedName>
        <fullName evidence="4">Isochorismate synthase MenF</fullName>
        <ecNumber evidence="4">5.4.4.2</ecNumber>
    </recommendedName>
    <alternativeName>
        <fullName evidence="4">Isochorismate mutase</fullName>
    </alternativeName>
</protein>
<dbReference type="EC" id="5.4.4.2" evidence="4"/>
<dbReference type="InterPro" id="IPR005801">
    <property type="entry name" value="ADC_synthase"/>
</dbReference>
<dbReference type="GO" id="GO:0008909">
    <property type="term" value="F:isochorismate synthase activity"/>
    <property type="evidence" value="ECO:0007669"/>
    <property type="project" value="UniProtKB-EC"/>
</dbReference>
<dbReference type="PANTHER" id="PTHR42839:SF2">
    <property type="entry name" value="ISOCHORISMATE SYNTHASE ENTC"/>
    <property type="match status" value="1"/>
</dbReference>
<feature type="binding site" evidence="4">
    <location>
        <position position="278"/>
    </location>
    <ligand>
        <name>Mg(2+)</name>
        <dbReference type="ChEBI" id="CHEBI:18420"/>
    </ligand>
</feature>
<dbReference type="NCBIfam" id="TIGR00543">
    <property type="entry name" value="isochor_syn"/>
    <property type="match status" value="1"/>
</dbReference>
<keyword evidence="4" id="KW-0474">Menaquinone biosynthesis</keyword>
<evidence type="ECO:0000313" key="6">
    <source>
        <dbReference type="EMBL" id="MCE2594093.1"/>
    </source>
</evidence>
<evidence type="ECO:0000256" key="3">
    <source>
        <dbReference type="ARBA" id="ARBA00023235"/>
    </source>
</evidence>
<keyword evidence="3 4" id="KW-0413">Isomerase</keyword>
<name>A0ABS8W8L3_9GAMM</name>
<feature type="active site" description="Proton donor" evidence="4">
    <location>
        <position position="234"/>
    </location>
</feature>
<reference evidence="6 7" key="1">
    <citation type="journal article" date="2022" name="Environ. Microbiol. Rep.">
        <title>Eco-phylogenetic analyses reveal divergent evolution of vitamin B12 metabolism in the marine bacterial family 'Psychromonadaceae'.</title>
        <authorList>
            <person name="Jin X."/>
            <person name="Yang Y."/>
            <person name="Cao H."/>
            <person name="Gao B."/>
            <person name="Zhao Z."/>
        </authorList>
    </citation>
    <scope>NUCLEOTIDE SEQUENCE [LARGE SCALE GENOMIC DNA]</scope>
    <source>
        <strain evidence="6 7">MKS20</strain>
    </source>
</reference>
<dbReference type="InterPro" id="IPR034681">
    <property type="entry name" value="MenF"/>
</dbReference>
<dbReference type="Proteomes" id="UP001201273">
    <property type="component" value="Unassembled WGS sequence"/>
</dbReference>
<comment type="function">
    <text evidence="4">Catalyzes the conversion of chorismate to isochorismate.</text>
</comment>
<organism evidence="6 7">
    <name type="scientific">Motilimonas cestriensis</name>
    <dbReference type="NCBI Taxonomy" id="2742685"/>
    <lineage>
        <taxon>Bacteria</taxon>
        <taxon>Pseudomonadati</taxon>
        <taxon>Pseudomonadota</taxon>
        <taxon>Gammaproteobacteria</taxon>
        <taxon>Alteromonadales</taxon>
        <taxon>Alteromonadales genera incertae sedis</taxon>
        <taxon>Motilimonas</taxon>
    </lineage>
</organism>
<keyword evidence="7" id="KW-1185">Reference proteome</keyword>
<evidence type="ECO:0000256" key="1">
    <source>
        <dbReference type="ARBA" id="ARBA00000799"/>
    </source>
</evidence>
<dbReference type="PANTHER" id="PTHR42839">
    <property type="entry name" value="ISOCHORISMATE SYNTHASE ENTC"/>
    <property type="match status" value="1"/>
</dbReference>
<sequence>MSAFNALKHALLELKQPEGVFLSLSFSLPSLSLLGWLKAQTHYPQIYLSDKDDQGEVAAIGQAWHTDQAEIPNDIHKARLYGGMGFSSHSIWPNFPHCQFVLPRLEIRRQGRITKLVCNLYWATSDFVSQVNTTLALLDSLNPAEALAKQSILISQRQDTPNKQDWRKLVEQVTDDDFQQLTAKVVLSRRTQLTSLTQVDQCALLHQWQMVNPNCFQFLFSFSPDSHFIGCTPERLYLRSGARLTTESLAGTMPRGATTEADEKLSYILLHDQKIKRENQLVLDDILAQLSKVSLDIGLDKIGILKLNQLQHLKQRIHAYLKPDASDHDLLNALHPTPAVGGTPRKSALAFIEQNEPYPRGWYAGAIGILSQQQSQFAVAIRSALIQHNQIALFAGAGIVKGSDPELEWQELEHKIATPLSLLQLN</sequence>
<dbReference type="InterPro" id="IPR015890">
    <property type="entry name" value="Chorismate_C"/>
</dbReference>
<comment type="cofactor">
    <cofactor evidence="4">
        <name>Mg(2+)</name>
        <dbReference type="ChEBI" id="CHEBI:18420"/>
    </cofactor>
</comment>
<comment type="pathway">
    <text evidence="4">Quinol/quinone metabolism; menaquinone biosynthesis.</text>
</comment>
<dbReference type="EMBL" id="JAIMJA010000003">
    <property type="protein sequence ID" value="MCE2594093.1"/>
    <property type="molecule type" value="Genomic_DNA"/>
</dbReference>
<keyword evidence="4" id="KW-0479">Metal-binding</keyword>
<dbReference type="Pfam" id="PF00425">
    <property type="entry name" value="Chorismate_bind"/>
    <property type="match status" value="1"/>
</dbReference>
<dbReference type="HAMAP" id="MF_01935">
    <property type="entry name" value="MenF"/>
    <property type="match status" value="1"/>
</dbReference>
<evidence type="ECO:0000259" key="5">
    <source>
        <dbReference type="Pfam" id="PF00425"/>
    </source>
</evidence>
<proteinExistence type="inferred from homology"/>
<keyword evidence="4" id="KW-0460">Magnesium</keyword>
<evidence type="ECO:0000256" key="2">
    <source>
        <dbReference type="ARBA" id="ARBA00005297"/>
    </source>
</evidence>
<comment type="similarity">
    <text evidence="2 4">Belongs to the isochorismate synthase family.</text>
</comment>
<feature type="binding site" evidence="4">
    <location>
        <position position="411"/>
    </location>
    <ligand>
        <name>Mg(2+)</name>
        <dbReference type="ChEBI" id="CHEBI:18420"/>
    </ligand>
</feature>
<dbReference type="Gene3D" id="3.60.120.10">
    <property type="entry name" value="Anthranilate synthase"/>
    <property type="match status" value="1"/>
</dbReference>
<evidence type="ECO:0000313" key="7">
    <source>
        <dbReference type="Proteomes" id="UP001201273"/>
    </source>
</evidence>
<accession>A0ABS8W8L3</accession>
<feature type="domain" description="Chorismate-utilising enzyme C-terminal" evidence="5">
    <location>
        <begin position="163"/>
        <end position="415"/>
    </location>
</feature>
<gene>
    <name evidence="4" type="primary">menF</name>
    <name evidence="6" type="ORF">K6Y31_04620</name>
</gene>
<feature type="active site" description="Proton acceptor" evidence="4">
    <location>
        <position position="184"/>
    </location>
</feature>
<dbReference type="InterPro" id="IPR004561">
    <property type="entry name" value="IsoChor_synthase"/>
</dbReference>
<comment type="pathway">
    <text evidence="4">Quinol/quinone metabolism; 1,4-dihydroxy-2-naphthoate biosynthesis; 1,4-dihydroxy-2-naphthoate from chorismate: step 1/7.</text>
</comment>
<comment type="caution">
    <text evidence="6">The sequence shown here is derived from an EMBL/GenBank/DDBJ whole genome shotgun (WGS) entry which is preliminary data.</text>
</comment>
<comment type="catalytic activity">
    <reaction evidence="1 4">
        <text>chorismate = isochorismate</text>
        <dbReference type="Rhea" id="RHEA:18985"/>
        <dbReference type="ChEBI" id="CHEBI:29748"/>
        <dbReference type="ChEBI" id="CHEBI:29780"/>
        <dbReference type="EC" id="5.4.4.2"/>
    </reaction>
</comment>
<dbReference type="RefSeq" id="WP_233051670.1">
    <property type="nucleotide sequence ID" value="NZ_JAIMJA010000003.1"/>
</dbReference>
<evidence type="ECO:0000256" key="4">
    <source>
        <dbReference type="HAMAP-Rule" id="MF_01935"/>
    </source>
</evidence>